<feature type="domain" description="PH" evidence="2">
    <location>
        <begin position="142"/>
        <end position="260"/>
    </location>
</feature>
<organism evidence="3 4">
    <name type="scientific">Microdochium trichocladiopsis</name>
    <dbReference type="NCBI Taxonomy" id="1682393"/>
    <lineage>
        <taxon>Eukaryota</taxon>
        <taxon>Fungi</taxon>
        <taxon>Dikarya</taxon>
        <taxon>Ascomycota</taxon>
        <taxon>Pezizomycotina</taxon>
        <taxon>Sordariomycetes</taxon>
        <taxon>Xylariomycetidae</taxon>
        <taxon>Xylariales</taxon>
        <taxon>Microdochiaceae</taxon>
        <taxon>Microdochium</taxon>
    </lineage>
</organism>
<evidence type="ECO:0000313" key="4">
    <source>
        <dbReference type="Proteomes" id="UP000756346"/>
    </source>
</evidence>
<feature type="compositionally biased region" description="Low complexity" evidence="1">
    <location>
        <begin position="55"/>
        <end position="67"/>
    </location>
</feature>
<dbReference type="InterPro" id="IPR001849">
    <property type="entry name" value="PH_domain"/>
</dbReference>
<feature type="compositionally biased region" description="Gly residues" evidence="1">
    <location>
        <begin position="827"/>
        <end position="852"/>
    </location>
</feature>
<dbReference type="PROSITE" id="PS50003">
    <property type="entry name" value="PH_DOMAIN"/>
    <property type="match status" value="1"/>
</dbReference>
<feature type="region of interest" description="Disordered" evidence="1">
    <location>
        <begin position="1143"/>
        <end position="1299"/>
    </location>
</feature>
<feature type="region of interest" description="Disordered" evidence="1">
    <location>
        <begin position="1424"/>
        <end position="1446"/>
    </location>
</feature>
<dbReference type="GeneID" id="70178153"/>
<feature type="region of interest" description="Disordered" evidence="1">
    <location>
        <begin position="1315"/>
        <end position="1353"/>
    </location>
</feature>
<feature type="compositionally biased region" description="Polar residues" evidence="1">
    <location>
        <begin position="554"/>
        <end position="567"/>
    </location>
</feature>
<comment type="caution">
    <text evidence="3">The sequence shown here is derived from an EMBL/GenBank/DDBJ whole genome shotgun (WGS) entry which is preliminary data.</text>
</comment>
<dbReference type="InterPro" id="IPR011993">
    <property type="entry name" value="PH-like_dom_sf"/>
</dbReference>
<keyword evidence="4" id="KW-1185">Reference proteome</keyword>
<feature type="compositionally biased region" description="Polar residues" evidence="1">
    <location>
        <begin position="692"/>
        <end position="704"/>
    </location>
</feature>
<feature type="compositionally biased region" description="Polar residues" evidence="1">
    <location>
        <begin position="996"/>
        <end position="1005"/>
    </location>
</feature>
<dbReference type="Pfam" id="PF00169">
    <property type="entry name" value="PH"/>
    <property type="match status" value="1"/>
</dbReference>
<evidence type="ECO:0000259" key="2">
    <source>
        <dbReference type="PROSITE" id="PS50003"/>
    </source>
</evidence>
<dbReference type="Proteomes" id="UP000756346">
    <property type="component" value="Unassembled WGS sequence"/>
</dbReference>
<feature type="compositionally biased region" description="Gly residues" evidence="1">
    <location>
        <begin position="1230"/>
        <end position="1240"/>
    </location>
</feature>
<feature type="compositionally biased region" description="Gly residues" evidence="1">
    <location>
        <begin position="863"/>
        <end position="875"/>
    </location>
</feature>
<dbReference type="Gene3D" id="2.30.29.30">
    <property type="entry name" value="Pleckstrin-homology domain (PH domain)/Phosphotyrosine-binding domain (PTB)"/>
    <property type="match status" value="1"/>
</dbReference>
<dbReference type="OrthoDB" id="5563754at2759"/>
<protein>
    <recommendedName>
        <fullName evidence="2">PH domain-containing protein</fullName>
    </recommendedName>
</protein>
<feature type="compositionally biased region" description="Low complexity" evidence="1">
    <location>
        <begin position="1315"/>
        <end position="1335"/>
    </location>
</feature>
<feature type="compositionally biased region" description="Low complexity" evidence="1">
    <location>
        <begin position="14"/>
        <end position="35"/>
    </location>
</feature>
<feature type="compositionally biased region" description="Polar residues" evidence="1">
    <location>
        <begin position="1"/>
        <end position="13"/>
    </location>
</feature>
<dbReference type="RefSeq" id="XP_046009536.1">
    <property type="nucleotide sequence ID" value="XM_046148607.1"/>
</dbReference>
<reference evidence="3" key="1">
    <citation type="journal article" date="2021" name="Nat. Commun.">
        <title>Genetic determinants of endophytism in the Arabidopsis root mycobiome.</title>
        <authorList>
            <person name="Mesny F."/>
            <person name="Miyauchi S."/>
            <person name="Thiergart T."/>
            <person name="Pickel B."/>
            <person name="Atanasova L."/>
            <person name="Karlsson M."/>
            <person name="Huettel B."/>
            <person name="Barry K.W."/>
            <person name="Haridas S."/>
            <person name="Chen C."/>
            <person name="Bauer D."/>
            <person name="Andreopoulos W."/>
            <person name="Pangilinan J."/>
            <person name="LaButti K."/>
            <person name="Riley R."/>
            <person name="Lipzen A."/>
            <person name="Clum A."/>
            <person name="Drula E."/>
            <person name="Henrissat B."/>
            <person name="Kohler A."/>
            <person name="Grigoriev I.V."/>
            <person name="Martin F.M."/>
            <person name="Hacquard S."/>
        </authorList>
    </citation>
    <scope>NUCLEOTIDE SEQUENCE</scope>
    <source>
        <strain evidence="3">MPI-CAGE-CH-0230</strain>
    </source>
</reference>
<feature type="compositionally biased region" description="Polar residues" evidence="1">
    <location>
        <begin position="650"/>
        <end position="659"/>
    </location>
</feature>
<feature type="compositionally biased region" description="Pro residues" evidence="1">
    <location>
        <begin position="762"/>
        <end position="771"/>
    </location>
</feature>
<feature type="region of interest" description="Disordered" evidence="1">
    <location>
        <begin position="506"/>
        <end position="1131"/>
    </location>
</feature>
<dbReference type="SMART" id="SM00233">
    <property type="entry name" value="PH"/>
    <property type="match status" value="1"/>
</dbReference>
<dbReference type="EMBL" id="JAGTJQ010000008">
    <property type="protein sequence ID" value="KAH7026319.1"/>
    <property type="molecule type" value="Genomic_DNA"/>
</dbReference>
<sequence length="1446" mass="155215">MSHFSSDNNRNSYASTTTAAPATSSPASALPSTKPSFPPYPPPAKSDRHSYGELQPSQPQPASTASSPPVPSSPAWDSREQSPAAADPFPTSAFTPRTTRGRSNSRPLSMVMSYQPPIMDINEDTIPELQPIFSFLNSHGNKLYQEGYFLKLDDQNTQGKPNPDRTWTECFAQLVGTVLSLWDAAELDAAGEDGEVLPKFINLTDASIKMIESLPTSSAGEQPLQNILSISTAGKNRYLLHFNSRHSLIQWTAGIRLAMFEHATLQEAYTGALLAGKGKLLNNIGVIMERARFPVEQWVRVRFGAGMPWRRCWCVITPPDEKEYQKMQKDVKKKGPYDRTRAPLLKGDIRFYDQRKEGKKQKKMQPIATITDAYSAYSLYPQAKSLIDASTLIKLEGSITIHADPPSSSEGFVFVMPEVNPAISGFEMMMRFLFPTWDTFGLYGRPGRLVTSVLDQRSLMFAMPKHKRYGYLELLDVSSLILTDGSSGWIEKEWRKKLKELTSTRMNVVGEERDTDSGPSSRSNSRTGSRLSGGTPQPGQRQRVGFADAAEQPPSMTRASRSMSLTNRPMDLSVNTGERAPSAMAGSHSRHSRNASDPSLMGPLPHHPGLHQPSPLSGRTPTSAQGYPRDLASTPERMSSEDEITFQPPAVQNTHNMSTPEPVIRPPRFSHLPGEKPSTRPYHSPELRRANSRLSSTTLAQLAQNGGVAFDGEAPTGHPGDEQGPMPPPHRDQAGPPPVLPHTNHPGMPANTGPEAMNQPYPRSPGLPPPGVGFQENRSQSPMNPNRGPPIPNPNYRRPSPGPGPDFRSRSDSRPGTAGSQHRPMTPGGGPPGGRGGPPPGRGGGPPYGRGGGPPPGHPAYRGRGGPGPGPGRGRGMPPPHMAQQAGPNSYRQPGAPGQEEPFNVNTVIARKPVVNGSLPARGDSLRSPVEAFPPLAQSSTSSFTSASIDSGIMNKIQGPPPGERAAMRRHDTMTSQVSSNYGDNVSTASPDYASTRPSIESQASMERPRAGVLKTIGNADATASGPPRREFDMPEIDFGPTVNYAAQQRSKTPTGLPPNQPNGPQAAQPAPLSAGLQSFAPALGPQRRSPAPQAAHDRQPSNEGTRRSMIWQPPSASSHQGGSGGSGMSAEQFVQHRAVAATPQYAHHRQSSSVTLSGHRAGTTPPPGNRPGSQDYIGIAHSRNNSQELLQRPSSRSAGDVLQRPSSRELLQRPSSRGAGELLQRPGSRGAGAVLGGQGESHLSAREQEQIARATGSPLIQMAGNKNGPPASGGLVGAIQTREREREQAKQGWSNASTQQAIQQRQLAQQQQQQQQQQQAYQQQYAQVPGTPGTPRGPPPLNGYSNMGRGVGYGVPQSPMQQNFGMQQGYFPASPGGFEQPGSWGGGGGLGAMSPQLQHPPQGYGAIQQPVMQVNQQQAQFVPGPQQGQYPAQGQGSYGYHGQAF</sequence>
<accession>A0A9P9BK66</accession>
<proteinExistence type="predicted"/>
<dbReference type="SUPFAM" id="SSF50729">
    <property type="entry name" value="PH domain-like"/>
    <property type="match status" value="1"/>
</dbReference>
<name>A0A9P9BK66_9PEZI</name>
<feature type="region of interest" description="Disordered" evidence="1">
    <location>
        <begin position="1"/>
        <end position="109"/>
    </location>
</feature>
<feature type="compositionally biased region" description="Polar residues" evidence="1">
    <location>
        <begin position="974"/>
        <end position="990"/>
    </location>
</feature>
<dbReference type="InterPro" id="IPR058155">
    <property type="entry name" value="Skg3/CAF120-like_PH"/>
</dbReference>
<feature type="compositionally biased region" description="Low complexity" evidence="1">
    <location>
        <begin position="939"/>
        <end position="951"/>
    </location>
</feature>
<feature type="compositionally biased region" description="Basic and acidic residues" evidence="1">
    <location>
        <begin position="1096"/>
        <end position="1107"/>
    </location>
</feature>
<evidence type="ECO:0000313" key="3">
    <source>
        <dbReference type="EMBL" id="KAH7026319.1"/>
    </source>
</evidence>
<feature type="compositionally biased region" description="Basic and acidic residues" evidence="1">
    <location>
        <begin position="673"/>
        <end position="689"/>
    </location>
</feature>
<dbReference type="FunFam" id="2.30.29.30:FF:000203">
    <property type="entry name" value="PH domain-containing protein"/>
    <property type="match status" value="1"/>
</dbReference>
<gene>
    <name evidence="3" type="ORF">B0I36DRAFT_156784</name>
</gene>
<dbReference type="Pfam" id="PF25381">
    <property type="entry name" value="PH_26"/>
    <property type="match status" value="1"/>
</dbReference>
<evidence type="ECO:0000256" key="1">
    <source>
        <dbReference type="SAM" id="MobiDB-lite"/>
    </source>
</evidence>
<feature type="compositionally biased region" description="Low complexity" evidence="1">
    <location>
        <begin position="1063"/>
        <end position="1073"/>
    </location>
</feature>
<feature type="compositionally biased region" description="Polar residues" evidence="1">
    <location>
        <begin position="1183"/>
        <end position="1198"/>
    </location>
</feature>
<feature type="compositionally biased region" description="Polar residues" evidence="1">
    <location>
        <begin position="517"/>
        <end position="540"/>
    </location>
</feature>
<feature type="compositionally biased region" description="Polar residues" evidence="1">
    <location>
        <begin position="92"/>
        <end position="107"/>
    </location>
</feature>